<dbReference type="InterPro" id="IPR036291">
    <property type="entry name" value="NAD(P)-bd_dom_sf"/>
</dbReference>
<dbReference type="GO" id="GO:0004757">
    <property type="term" value="F:sepiapterin reductase (NADP+) activity"/>
    <property type="evidence" value="ECO:0007669"/>
    <property type="project" value="TreeGrafter"/>
</dbReference>
<dbReference type="Pfam" id="PF00106">
    <property type="entry name" value="adh_short"/>
    <property type="match status" value="1"/>
</dbReference>
<reference evidence="5 6" key="1">
    <citation type="submission" date="2019-06" db="EMBL/GenBank/DDBJ databases">
        <title>Genome sequence of Rhodobacteraceae bacterium D4M1.</title>
        <authorList>
            <person name="Cao J."/>
        </authorList>
    </citation>
    <scope>NUCLEOTIDE SEQUENCE [LARGE SCALE GENOMIC DNA]</scope>
    <source>
        <strain evidence="5 6">D4M1</strain>
    </source>
</reference>
<keyword evidence="4" id="KW-0560">Oxidoreductase</keyword>
<dbReference type="InterPro" id="IPR002347">
    <property type="entry name" value="SDR_fam"/>
</dbReference>
<dbReference type="AlphaFoldDB" id="A0A5B8FHE7"/>
<dbReference type="GO" id="GO:0005737">
    <property type="term" value="C:cytoplasm"/>
    <property type="evidence" value="ECO:0007669"/>
    <property type="project" value="UniProtKB-SubCell"/>
</dbReference>
<keyword evidence="6" id="KW-1185">Reference proteome</keyword>
<proteinExistence type="predicted"/>
<evidence type="ECO:0000313" key="6">
    <source>
        <dbReference type="Proteomes" id="UP000305888"/>
    </source>
</evidence>
<sequence>MKAIITGHSRGLGAALAAELLGQGAKVLGLARGSAAGLAAQYPERFREAALDLSDAQAVTAWAGAGGLAAFLEGGEGPVMLINNAGTVEPIGPAGTLAPASVAQAVALNVTVPLLLSEAFIAATMGSANRRILHVSSGAGRKPYAGWSVYCATKAALDHHALTVAQDAVPGLRIASMAPGVVDTDMQAIIRGTSEEQFVLRENFVSLKESGALARPQDTAAVMVSYLLGEAFGSVALCDVRDLA</sequence>
<keyword evidence="2" id="KW-0963">Cytoplasm</keyword>
<dbReference type="RefSeq" id="WP_138572632.1">
    <property type="nucleotide sequence ID" value="NZ_CP040818.1"/>
</dbReference>
<evidence type="ECO:0000256" key="2">
    <source>
        <dbReference type="ARBA" id="ARBA00022490"/>
    </source>
</evidence>
<dbReference type="EMBL" id="CP040818">
    <property type="protein sequence ID" value="QDL92117.1"/>
    <property type="molecule type" value="Genomic_DNA"/>
</dbReference>
<evidence type="ECO:0000256" key="4">
    <source>
        <dbReference type="ARBA" id="ARBA00023002"/>
    </source>
</evidence>
<dbReference type="PRINTS" id="PR00081">
    <property type="entry name" value="GDHRDH"/>
</dbReference>
<dbReference type="KEGG" id="ppru:FDP22_10250"/>
<keyword evidence="3" id="KW-0521">NADP</keyword>
<dbReference type="Proteomes" id="UP000305888">
    <property type="component" value="Chromosome"/>
</dbReference>
<dbReference type="InterPro" id="IPR051721">
    <property type="entry name" value="Biopterin_syn/organic_redct"/>
</dbReference>
<dbReference type="GO" id="GO:0006729">
    <property type="term" value="P:tetrahydrobiopterin biosynthetic process"/>
    <property type="evidence" value="ECO:0007669"/>
    <property type="project" value="TreeGrafter"/>
</dbReference>
<dbReference type="Gene3D" id="3.40.50.720">
    <property type="entry name" value="NAD(P)-binding Rossmann-like Domain"/>
    <property type="match status" value="1"/>
</dbReference>
<organism evidence="5 6">
    <name type="scientific">Paroceanicella profunda</name>
    <dbReference type="NCBI Taxonomy" id="2579971"/>
    <lineage>
        <taxon>Bacteria</taxon>
        <taxon>Pseudomonadati</taxon>
        <taxon>Pseudomonadota</taxon>
        <taxon>Alphaproteobacteria</taxon>
        <taxon>Rhodobacterales</taxon>
        <taxon>Paracoccaceae</taxon>
        <taxon>Paroceanicella</taxon>
    </lineage>
</organism>
<comment type="subcellular location">
    <subcellularLocation>
        <location evidence="1">Cytoplasm</location>
    </subcellularLocation>
</comment>
<accession>A0A5B8FHE7</accession>
<dbReference type="PANTHER" id="PTHR44085">
    <property type="entry name" value="SEPIAPTERIN REDUCTASE"/>
    <property type="match status" value="1"/>
</dbReference>
<protein>
    <submittedName>
        <fullName evidence="5">SDR family oxidoreductase</fullName>
    </submittedName>
</protein>
<name>A0A5B8FHE7_9RHOB</name>
<evidence type="ECO:0000313" key="5">
    <source>
        <dbReference type="EMBL" id="QDL92117.1"/>
    </source>
</evidence>
<dbReference type="SUPFAM" id="SSF51735">
    <property type="entry name" value="NAD(P)-binding Rossmann-fold domains"/>
    <property type="match status" value="1"/>
</dbReference>
<dbReference type="OrthoDB" id="9810734at2"/>
<evidence type="ECO:0000256" key="3">
    <source>
        <dbReference type="ARBA" id="ARBA00022857"/>
    </source>
</evidence>
<evidence type="ECO:0000256" key="1">
    <source>
        <dbReference type="ARBA" id="ARBA00004496"/>
    </source>
</evidence>
<gene>
    <name evidence="5" type="ORF">FDP22_10250</name>
</gene>
<dbReference type="NCBIfam" id="NF005436">
    <property type="entry name" value="PRK07023.1"/>
    <property type="match status" value="1"/>
</dbReference>
<dbReference type="PANTHER" id="PTHR44085:SF2">
    <property type="entry name" value="SEPIAPTERIN REDUCTASE"/>
    <property type="match status" value="1"/>
</dbReference>